<evidence type="ECO:0000256" key="1">
    <source>
        <dbReference type="SAM" id="Phobius"/>
    </source>
</evidence>
<evidence type="ECO:0000313" key="2">
    <source>
        <dbReference type="EMBL" id="CED89922.1"/>
    </source>
</evidence>
<dbReference type="AlphaFoldDB" id="A0A1L7RK94"/>
<name>A0A1L7RK94_9ACTO</name>
<organism evidence="2">
    <name type="scientific">Actinomyces succiniciruminis</name>
    <dbReference type="NCBI Taxonomy" id="1522002"/>
    <lineage>
        <taxon>Bacteria</taxon>
        <taxon>Bacillati</taxon>
        <taxon>Actinomycetota</taxon>
        <taxon>Actinomycetes</taxon>
        <taxon>Actinomycetales</taxon>
        <taxon>Actinomycetaceae</taxon>
        <taxon>Actinomyces</taxon>
    </lineage>
</organism>
<keyword evidence="1" id="KW-1133">Transmembrane helix</keyword>
<reference evidence="2" key="1">
    <citation type="submission" date="2014-07" db="EMBL/GenBank/DDBJ databases">
        <authorList>
            <person name="Zhang J.E."/>
            <person name="Yang H."/>
            <person name="Guo J."/>
            <person name="Deng Z."/>
            <person name="Luo H."/>
            <person name="Luo M."/>
            <person name="Zhao B."/>
        </authorList>
    </citation>
    <scope>NUCLEOTIDE SEQUENCE</scope>
    <source>
        <strain evidence="2">AM4</strain>
    </source>
</reference>
<dbReference type="EMBL" id="LK995458">
    <property type="protein sequence ID" value="CED89922.1"/>
    <property type="molecule type" value="Genomic_DNA"/>
</dbReference>
<feature type="transmembrane region" description="Helical" evidence="1">
    <location>
        <begin position="20"/>
        <end position="38"/>
    </location>
</feature>
<keyword evidence="1" id="KW-0812">Transmembrane</keyword>
<gene>
    <name evidence="2" type="ORF">AAM4_0027</name>
</gene>
<dbReference type="RefSeq" id="WP_073333387.1">
    <property type="nucleotide sequence ID" value="NZ_LK995458.1"/>
</dbReference>
<sequence>MDSARTGSTDSLYLNSPRHLRTLLVWALVTAVCFSFLPAAVWSIVRWILLAGLCVEVILLVRDRRGRPGQ</sequence>
<feature type="transmembrane region" description="Helical" evidence="1">
    <location>
        <begin position="44"/>
        <end position="61"/>
    </location>
</feature>
<keyword evidence="1" id="KW-0472">Membrane</keyword>
<proteinExistence type="predicted"/>
<accession>A0A1L7RK94</accession>
<protein>
    <submittedName>
        <fullName evidence="2">Uncharacterized protein</fullName>
    </submittedName>
</protein>